<dbReference type="Pfam" id="PF04715">
    <property type="entry name" value="Anth_synt_I_N"/>
    <property type="match status" value="1"/>
</dbReference>
<dbReference type="Gene3D" id="3.60.120.10">
    <property type="entry name" value="Anthranilate synthase"/>
    <property type="match status" value="1"/>
</dbReference>
<comment type="subunit">
    <text evidence="4 15">Heterotetramer consisting of two non-identical subunits: a beta subunit (TrpG) and a large alpha subunit (TrpE).</text>
</comment>
<evidence type="ECO:0000256" key="7">
    <source>
        <dbReference type="ARBA" id="ARBA00022605"/>
    </source>
</evidence>
<dbReference type="InterPro" id="IPR015890">
    <property type="entry name" value="Chorismate_C"/>
</dbReference>
<evidence type="ECO:0000256" key="2">
    <source>
        <dbReference type="ARBA" id="ARBA00004873"/>
    </source>
</evidence>
<keyword evidence="9 15" id="KW-0822">Tryptophan biosynthesis</keyword>
<dbReference type="PRINTS" id="PR00095">
    <property type="entry name" value="ANTSNTHASEI"/>
</dbReference>
<evidence type="ECO:0000256" key="9">
    <source>
        <dbReference type="ARBA" id="ARBA00022822"/>
    </source>
</evidence>
<evidence type="ECO:0000256" key="10">
    <source>
        <dbReference type="ARBA" id="ARBA00022842"/>
    </source>
</evidence>
<dbReference type="GO" id="GO:0004049">
    <property type="term" value="F:anthranilate synthase activity"/>
    <property type="evidence" value="ECO:0007669"/>
    <property type="project" value="UniProtKB-EC"/>
</dbReference>
<evidence type="ECO:0000256" key="15">
    <source>
        <dbReference type="RuleBase" id="RU364045"/>
    </source>
</evidence>
<organism evidence="18 19">
    <name type="scientific">Caulobacter ginsengisoli</name>
    <dbReference type="NCBI Taxonomy" id="400775"/>
    <lineage>
        <taxon>Bacteria</taxon>
        <taxon>Pseudomonadati</taxon>
        <taxon>Pseudomonadota</taxon>
        <taxon>Alphaproteobacteria</taxon>
        <taxon>Caulobacterales</taxon>
        <taxon>Caulobacteraceae</taxon>
        <taxon>Caulobacter</taxon>
    </lineage>
</organism>
<accession>A0ABU0ILZ4</accession>
<evidence type="ECO:0000256" key="3">
    <source>
        <dbReference type="ARBA" id="ARBA00009562"/>
    </source>
</evidence>
<comment type="catalytic activity">
    <reaction evidence="14 15">
        <text>chorismate + L-glutamine = anthranilate + pyruvate + L-glutamate + H(+)</text>
        <dbReference type="Rhea" id="RHEA:21732"/>
        <dbReference type="ChEBI" id="CHEBI:15361"/>
        <dbReference type="ChEBI" id="CHEBI:15378"/>
        <dbReference type="ChEBI" id="CHEBI:16567"/>
        <dbReference type="ChEBI" id="CHEBI:29748"/>
        <dbReference type="ChEBI" id="CHEBI:29985"/>
        <dbReference type="ChEBI" id="CHEBI:58359"/>
        <dbReference type="EC" id="4.1.3.27"/>
    </reaction>
</comment>
<proteinExistence type="inferred from homology"/>
<dbReference type="PANTHER" id="PTHR11236">
    <property type="entry name" value="AMINOBENZOATE/ANTHRANILATE SYNTHASE"/>
    <property type="match status" value="1"/>
</dbReference>
<keyword evidence="12 15" id="KW-0456">Lyase</keyword>
<dbReference type="SUPFAM" id="SSF56322">
    <property type="entry name" value="ADC synthase"/>
    <property type="match status" value="1"/>
</dbReference>
<dbReference type="InterPro" id="IPR005256">
    <property type="entry name" value="Anth_synth_I_PabB"/>
</dbReference>
<evidence type="ECO:0000256" key="8">
    <source>
        <dbReference type="ARBA" id="ARBA00022723"/>
    </source>
</evidence>
<evidence type="ECO:0000256" key="12">
    <source>
        <dbReference type="ARBA" id="ARBA00023239"/>
    </source>
</evidence>
<evidence type="ECO:0000256" key="4">
    <source>
        <dbReference type="ARBA" id="ARBA00011575"/>
    </source>
</evidence>
<evidence type="ECO:0000256" key="14">
    <source>
        <dbReference type="ARBA" id="ARBA00047683"/>
    </source>
</evidence>
<dbReference type="RefSeq" id="WP_307346254.1">
    <property type="nucleotide sequence ID" value="NZ_JAUSVS010000001.1"/>
</dbReference>
<comment type="similarity">
    <text evidence="3 15">Belongs to the anthranilate synthase component I family.</text>
</comment>
<keyword evidence="19" id="KW-1185">Reference proteome</keyword>
<reference evidence="18 19" key="1">
    <citation type="submission" date="2023-07" db="EMBL/GenBank/DDBJ databases">
        <title>Genomic Encyclopedia of Type Strains, Phase IV (KMG-IV): sequencing the most valuable type-strain genomes for metagenomic binning, comparative biology and taxonomic classification.</title>
        <authorList>
            <person name="Goeker M."/>
        </authorList>
    </citation>
    <scope>NUCLEOTIDE SEQUENCE [LARGE SCALE GENOMIC DNA]</scope>
    <source>
        <strain evidence="18 19">DSM 18695</strain>
    </source>
</reference>
<evidence type="ECO:0000313" key="18">
    <source>
        <dbReference type="EMBL" id="MDQ0463045.1"/>
    </source>
</evidence>
<evidence type="ECO:0000256" key="6">
    <source>
        <dbReference type="ARBA" id="ARBA00020653"/>
    </source>
</evidence>
<comment type="caution">
    <text evidence="18">The sequence shown here is derived from an EMBL/GenBank/DDBJ whole genome shotgun (WGS) entry which is preliminary data.</text>
</comment>
<dbReference type="InterPro" id="IPR006805">
    <property type="entry name" value="Anth_synth_I_N"/>
</dbReference>
<dbReference type="EC" id="4.1.3.27" evidence="5 15"/>
<dbReference type="Proteomes" id="UP001228905">
    <property type="component" value="Unassembled WGS sequence"/>
</dbReference>
<dbReference type="Pfam" id="PF00425">
    <property type="entry name" value="Chorismate_bind"/>
    <property type="match status" value="1"/>
</dbReference>
<evidence type="ECO:0000256" key="5">
    <source>
        <dbReference type="ARBA" id="ARBA00012266"/>
    </source>
</evidence>
<comment type="pathway">
    <text evidence="2 15">Amino-acid biosynthesis; L-tryptophan biosynthesis; L-tryptophan from chorismate: step 1/5.</text>
</comment>
<evidence type="ECO:0000259" key="16">
    <source>
        <dbReference type="Pfam" id="PF00425"/>
    </source>
</evidence>
<dbReference type="InterPro" id="IPR005801">
    <property type="entry name" value="ADC_synthase"/>
</dbReference>
<keyword evidence="8 15" id="KW-0479">Metal-binding</keyword>
<feature type="domain" description="Anthranilate synthase component I N-terminal" evidence="17">
    <location>
        <begin position="29"/>
        <end position="174"/>
    </location>
</feature>
<feature type="domain" description="Chorismate-utilising enzyme C-terminal" evidence="16">
    <location>
        <begin position="231"/>
        <end position="499"/>
    </location>
</feature>
<dbReference type="EMBL" id="JAUSVS010000001">
    <property type="protein sequence ID" value="MDQ0463045.1"/>
    <property type="molecule type" value="Genomic_DNA"/>
</dbReference>
<sequence length="514" mass="55436">MSSEPAFDAFAKGYDAGAPQVVWTRLIDDLETPVSAYLKIGAGQPYAFLFESVEGGAWRGRYSILAMKPDLVWRCRGDQAEIARGPEAIAAGRFEPQTGGALDSLRDLVAQSRIDLPAGLPPPAAGVYGAIGYDMIRLVEKLPDVNPDPLGLPDAVMIRPSVVAVFDAIAQEIVLVTPVRPAGGVSAKDAYAAANVRLEAVHADLRAPLPAAPPPTTEPAEPLTLTSPVSRQDYHRIVADCRQYIEAGDIFQVVPSHRFRAPFDRDPLALYRSLRRTNPSPFLFFLNFGDFQLVGSSPEILVRLRDGKITIRPIAGTRPRGATPEEDAALEAELLADPKERAEHLMLLDLGRNDVGRVARLREAGRNEPSVRTKGSAVRVTESFVVERYSHVMHIVSNVEGDAPDGLDPVDVLMAALPAGTLSGAPKVRAMEIIDELELEKRGIAYAGAVGYFGADGSVDTCIVLRTALIKDGMMYVQAGGGVVADSDADAEYDETLHKSQALRRAAQEAWRFG</sequence>
<keyword evidence="7 15" id="KW-0028">Amino-acid biosynthesis</keyword>
<evidence type="ECO:0000256" key="11">
    <source>
        <dbReference type="ARBA" id="ARBA00023141"/>
    </source>
</evidence>
<evidence type="ECO:0000259" key="17">
    <source>
        <dbReference type="Pfam" id="PF04715"/>
    </source>
</evidence>
<comment type="function">
    <text evidence="13 15">Part of a heterotetrameric complex that catalyzes the two-step biosynthesis of anthranilate, an intermediate in the biosynthesis of L-tryptophan. In the first step, the glutamine-binding beta subunit (TrpG) of anthranilate synthase (AS) provides the glutamine amidotransferase activity which generates ammonia as a substrate that, along with chorismate, is used in the second step, catalyzed by the large alpha subunit of AS (TrpE) to produce anthranilate. In the absence of TrpG, TrpE can synthesize anthranilate directly from chorismate and high concentrations of ammonia.</text>
</comment>
<dbReference type="NCBIfam" id="TIGR00564">
    <property type="entry name" value="trpE_most"/>
    <property type="match status" value="1"/>
</dbReference>
<evidence type="ECO:0000256" key="13">
    <source>
        <dbReference type="ARBA" id="ARBA00025634"/>
    </source>
</evidence>
<protein>
    <recommendedName>
        <fullName evidence="6 15">Anthranilate synthase component 1</fullName>
        <ecNumber evidence="5 15">4.1.3.27</ecNumber>
    </recommendedName>
</protein>
<gene>
    <name evidence="15" type="primary">trpE</name>
    <name evidence="18" type="ORF">QO010_000793</name>
</gene>
<dbReference type="InterPro" id="IPR019999">
    <property type="entry name" value="Anth_synth_I-like"/>
</dbReference>
<evidence type="ECO:0000256" key="1">
    <source>
        <dbReference type="ARBA" id="ARBA00001946"/>
    </source>
</evidence>
<evidence type="ECO:0000313" key="19">
    <source>
        <dbReference type="Proteomes" id="UP001228905"/>
    </source>
</evidence>
<comment type="cofactor">
    <cofactor evidence="1 15">
        <name>Mg(2+)</name>
        <dbReference type="ChEBI" id="CHEBI:18420"/>
    </cofactor>
</comment>
<keyword evidence="10 15" id="KW-0460">Magnesium</keyword>
<dbReference type="PANTHER" id="PTHR11236:SF48">
    <property type="entry name" value="ISOCHORISMATE SYNTHASE MENF"/>
    <property type="match status" value="1"/>
</dbReference>
<name>A0ABU0ILZ4_9CAUL</name>
<keyword evidence="11 15" id="KW-0057">Aromatic amino acid biosynthesis</keyword>